<protein>
    <recommendedName>
        <fullName evidence="6">THAP-type domain-containing protein</fullName>
    </recommendedName>
</protein>
<keyword evidence="8" id="KW-1185">Reference proteome</keyword>
<evidence type="ECO:0000259" key="6">
    <source>
        <dbReference type="PROSITE" id="PS50950"/>
    </source>
</evidence>
<proteinExistence type="predicted"/>
<reference evidence="7 8" key="1">
    <citation type="submission" date="2015-09" db="EMBL/GenBank/DDBJ databases">
        <title>Trachymyrmex cornetzi WGS genome.</title>
        <authorList>
            <person name="Nygaard S."/>
            <person name="Hu H."/>
            <person name="Boomsma J."/>
            <person name="Zhang G."/>
        </authorList>
    </citation>
    <scope>NUCLEOTIDE SEQUENCE [LARGE SCALE GENOMIC DNA]</scope>
    <source>
        <strain evidence="7">Tcor2-1</strain>
        <tissue evidence="7">Whole body</tissue>
    </source>
</reference>
<dbReference type="GO" id="GO:0008270">
    <property type="term" value="F:zinc ion binding"/>
    <property type="evidence" value="ECO:0007669"/>
    <property type="project" value="UniProtKB-KW"/>
</dbReference>
<evidence type="ECO:0000256" key="3">
    <source>
        <dbReference type="ARBA" id="ARBA00022833"/>
    </source>
</evidence>
<dbReference type="SUPFAM" id="SSF57716">
    <property type="entry name" value="Glucocorticoid receptor-like (DNA-binding domain)"/>
    <property type="match status" value="1"/>
</dbReference>
<sequence length="94" mass="10982">MRIQCMPCVLYRFPKNKELREKWIDFCGIDEKVLNSATKLYSIHFEEDAIIRRKNRVVAKIDAVPCTIIKKGGFRKLTKTCTCTGRIHLHKTTL</sequence>
<organism evidence="7 8">
    <name type="scientific">Trachymyrmex cornetzi</name>
    <dbReference type="NCBI Taxonomy" id="471704"/>
    <lineage>
        <taxon>Eukaryota</taxon>
        <taxon>Metazoa</taxon>
        <taxon>Ecdysozoa</taxon>
        <taxon>Arthropoda</taxon>
        <taxon>Hexapoda</taxon>
        <taxon>Insecta</taxon>
        <taxon>Pterygota</taxon>
        <taxon>Neoptera</taxon>
        <taxon>Endopterygota</taxon>
        <taxon>Hymenoptera</taxon>
        <taxon>Apocrita</taxon>
        <taxon>Aculeata</taxon>
        <taxon>Formicoidea</taxon>
        <taxon>Formicidae</taxon>
        <taxon>Myrmicinae</taxon>
        <taxon>Trachymyrmex</taxon>
    </lineage>
</organism>
<keyword evidence="2 5" id="KW-0863">Zinc-finger</keyword>
<dbReference type="InterPro" id="IPR006612">
    <property type="entry name" value="THAP_Znf"/>
</dbReference>
<name>A0A195DSS9_9HYME</name>
<dbReference type="AlphaFoldDB" id="A0A195DSS9"/>
<evidence type="ECO:0000256" key="4">
    <source>
        <dbReference type="ARBA" id="ARBA00023125"/>
    </source>
</evidence>
<evidence type="ECO:0000313" key="8">
    <source>
        <dbReference type="Proteomes" id="UP000078492"/>
    </source>
</evidence>
<keyword evidence="4 5" id="KW-0238">DNA-binding</keyword>
<keyword evidence="3" id="KW-0862">Zinc</keyword>
<feature type="domain" description="THAP-type" evidence="6">
    <location>
        <begin position="1"/>
        <end position="68"/>
    </location>
</feature>
<dbReference type="Proteomes" id="UP000078492">
    <property type="component" value="Unassembled WGS sequence"/>
</dbReference>
<evidence type="ECO:0000256" key="1">
    <source>
        <dbReference type="ARBA" id="ARBA00022723"/>
    </source>
</evidence>
<dbReference type="EMBL" id="KQ980489">
    <property type="protein sequence ID" value="KYN15852.1"/>
    <property type="molecule type" value="Genomic_DNA"/>
</dbReference>
<dbReference type="PROSITE" id="PS50950">
    <property type="entry name" value="ZF_THAP"/>
    <property type="match status" value="1"/>
</dbReference>
<dbReference type="GO" id="GO:0003677">
    <property type="term" value="F:DNA binding"/>
    <property type="evidence" value="ECO:0007669"/>
    <property type="project" value="UniProtKB-UniRule"/>
</dbReference>
<keyword evidence="1" id="KW-0479">Metal-binding</keyword>
<gene>
    <name evidence="7" type="ORF">ALC57_11933</name>
</gene>
<accession>A0A195DSS9</accession>
<evidence type="ECO:0000256" key="2">
    <source>
        <dbReference type="ARBA" id="ARBA00022771"/>
    </source>
</evidence>
<dbReference type="Pfam" id="PF05485">
    <property type="entry name" value="THAP"/>
    <property type="match status" value="1"/>
</dbReference>
<evidence type="ECO:0000313" key="7">
    <source>
        <dbReference type="EMBL" id="KYN15852.1"/>
    </source>
</evidence>
<evidence type="ECO:0000256" key="5">
    <source>
        <dbReference type="PROSITE-ProRule" id="PRU00309"/>
    </source>
</evidence>